<name>A0ABD1WUQ7_9LAMI</name>
<dbReference type="Proteomes" id="UP001604277">
    <property type="component" value="Unassembled WGS sequence"/>
</dbReference>
<organism evidence="1 2">
    <name type="scientific">Forsythia ovata</name>
    <dbReference type="NCBI Taxonomy" id="205694"/>
    <lineage>
        <taxon>Eukaryota</taxon>
        <taxon>Viridiplantae</taxon>
        <taxon>Streptophyta</taxon>
        <taxon>Embryophyta</taxon>
        <taxon>Tracheophyta</taxon>
        <taxon>Spermatophyta</taxon>
        <taxon>Magnoliopsida</taxon>
        <taxon>eudicotyledons</taxon>
        <taxon>Gunneridae</taxon>
        <taxon>Pentapetalae</taxon>
        <taxon>asterids</taxon>
        <taxon>lamiids</taxon>
        <taxon>Lamiales</taxon>
        <taxon>Oleaceae</taxon>
        <taxon>Forsythieae</taxon>
        <taxon>Forsythia</taxon>
    </lineage>
</organism>
<gene>
    <name evidence="1" type="ORF">Fot_07059</name>
</gene>
<comment type="caution">
    <text evidence="1">The sequence shown here is derived from an EMBL/GenBank/DDBJ whole genome shotgun (WGS) entry which is preliminary data.</text>
</comment>
<sequence>MPLVLVSDSQLVVVETLMVCSLDFSCSVGDSARFHQLLVKRKNASLLISYARPLVDKIYVEIRFSCRLYRPSTISIKYSMSFYLFMPPHCCRKSTLVVMHCLGMIRSIGPMKKEQKKFRWRSARGRTDIVRSVRLKSHRFGEIHMTRVAQIIMDLCGGRVYPSGSACGRTDLVGSARLNSCRSGETCATDRRCTRGRWSRGLVAFSGGFLRFSTSSACAQIAGALETDGRVVQWFF</sequence>
<dbReference type="EMBL" id="JBFOLJ010000002">
    <property type="protein sequence ID" value="KAL2553440.1"/>
    <property type="molecule type" value="Genomic_DNA"/>
</dbReference>
<reference evidence="2" key="1">
    <citation type="submission" date="2024-07" db="EMBL/GenBank/DDBJ databases">
        <title>Two chromosome-level genome assemblies of Korean endemic species Abeliophyllum distichum and Forsythia ovata (Oleaceae).</title>
        <authorList>
            <person name="Jang H."/>
        </authorList>
    </citation>
    <scope>NUCLEOTIDE SEQUENCE [LARGE SCALE GENOMIC DNA]</scope>
</reference>
<dbReference type="AlphaFoldDB" id="A0ABD1WUQ7"/>
<protein>
    <submittedName>
        <fullName evidence="1">Uncharacterized protein</fullName>
    </submittedName>
</protein>
<accession>A0ABD1WUQ7</accession>
<proteinExistence type="predicted"/>
<evidence type="ECO:0000313" key="2">
    <source>
        <dbReference type="Proteomes" id="UP001604277"/>
    </source>
</evidence>
<evidence type="ECO:0000313" key="1">
    <source>
        <dbReference type="EMBL" id="KAL2553440.1"/>
    </source>
</evidence>
<keyword evidence="2" id="KW-1185">Reference proteome</keyword>